<keyword evidence="2" id="KW-1185">Reference proteome</keyword>
<organism evidence="1 2">
    <name type="scientific">Streptomyces nojiriensis</name>
    <dbReference type="NCBI Taxonomy" id="66374"/>
    <lineage>
        <taxon>Bacteria</taxon>
        <taxon>Bacillati</taxon>
        <taxon>Actinomycetota</taxon>
        <taxon>Actinomycetes</taxon>
        <taxon>Kitasatosporales</taxon>
        <taxon>Streptomycetaceae</taxon>
        <taxon>Streptomyces</taxon>
    </lineage>
</organism>
<dbReference type="Proteomes" id="UP000613974">
    <property type="component" value="Unassembled WGS sequence"/>
</dbReference>
<reference evidence="2" key="1">
    <citation type="submission" date="2023-07" db="EMBL/GenBank/DDBJ databases">
        <title>Whole genome shotgun sequence of Streptomyces nojiriensis NBRC 13794.</title>
        <authorList>
            <person name="Komaki H."/>
            <person name="Tamura T."/>
        </authorList>
    </citation>
    <scope>NUCLEOTIDE SEQUENCE [LARGE SCALE GENOMIC DNA]</scope>
    <source>
        <strain evidence="2">NBRC 13794</strain>
    </source>
</reference>
<gene>
    <name evidence="1" type="ORF">Snoj_44080</name>
</gene>
<protein>
    <submittedName>
        <fullName evidence="1">Uncharacterized protein</fullName>
    </submittedName>
</protein>
<proteinExistence type="predicted"/>
<accession>A0ABQ3SQR5</accession>
<evidence type="ECO:0000313" key="2">
    <source>
        <dbReference type="Proteomes" id="UP000613974"/>
    </source>
</evidence>
<name>A0ABQ3SQR5_9ACTN</name>
<sequence>MAHALDAIESCGQSVRIADVTAEDLGYRQFWQGGIGRPMREDYGVVACFDKPSYNRVAYESVGSGHKYAH</sequence>
<comment type="caution">
    <text evidence="1">The sequence shown here is derived from an EMBL/GenBank/DDBJ whole genome shotgun (WGS) entry which is preliminary data.</text>
</comment>
<evidence type="ECO:0000313" key="1">
    <source>
        <dbReference type="EMBL" id="GHI70490.1"/>
    </source>
</evidence>
<dbReference type="EMBL" id="BNEC01000005">
    <property type="protein sequence ID" value="GHI70490.1"/>
    <property type="molecule type" value="Genomic_DNA"/>
</dbReference>